<comment type="caution">
    <text evidence="1">The sequence shown here is derived from an EMBL/GenBank/DDBJ whole genome shotgun (WGS) entry which is preliminary data.</text>
</comment>
<gene>
    <name evidence="1" type="ORF">LY11_04003</name>
</gene>
<dbReference type="EMBL" id="QLLR01000025">
    <property type="protein sequence ID" value="RAJ26070.1"/>
    <property type="molecule type" value="Genomic_DNA"/>
</dbReference>
<protein>
    <submittedName>
        <fullName evidence="1">Uncharacterized protein</fullName>
    </submittedName>
</protein>
<sequence length="42" mass="4865">MGFSVLVFLELINDDSCQLLKELSELLLRLTLIPFEDHIKAF</sequence>
<evidence type="ECO:0000313" key="1">
    <source>
        <dbReference type="EMBL" id="RAJ26070.1"/>
    </source>
</evidence>
<proteinExistence type="predicted"/>
<reference evidence="1 2" key="1">
    <citation type="submission" date="2018-06" db="EMBL/GenBank/DDBJ databases">
        <title>Genomic Encyclopedia of Archaeal and Bacterial Type Strains, Phase II (KMG-II): from individual species to whole genera.</title>
        <authorList>
            <person name="Goeker M."/>
        </authorList>
    </citation>
    <scope>NUCLEOTIDE SEQUENCE [LARGE SCALE GENOMIC DNA]</scope>
    <source>
        <strain evidence="1 2">DSM 14825</strain>
    </source>
</reference>
<organism evidence="1 2">
    <name type="scientific">Pedobacter cryoconitis</name>
    <dbReference type="NCBI Taxonomy" id="188932"/>
    <lineage>
        <taxon>Bacteria</taxon>
        <taxon>Pseudomonadati</taxon>
        <taxon>Bacteroidota</taxon>
        <taxon>Sphingobacteriia</taxon>
        <taxon>Sphingobacteriales</taxon>
        <taxon>Sphingobacteriaceae</taxon>
        <taxon>Pedobacter</taxon>
    </lineage>
</organism>
<evidence type="ECO:0000313" key="2">
    <source>
        <dbReference type="Proteomes" id="UP000249754"/>
    </source>
</evidence>
<accession>A0A327SAN5</accession>
<name>A0A327SAN5_9SPHI</name>
<dbReference type="Proteomes" id="UP000249754">
    <property type="component" value="Unassembled WGS sequence"/>
</dbReference>
<dbReference type="AlphaFoldDB" id="A0A327SAN5"/>